<evidence type="ECO:0008006" key="3">
    <source>
        <dbReference type="Google" id="ProtNLM"/>
    </source>
</evidence>
<accession>A0ABW3KSX8</accession>
<reference evidence="2" key="1">
    <citation type="journal article" date="2019" name="Int. J. Syst. Evol. Microbiol.">
        <title>The Global Catalogue of Microorganisms (GCM) 10K type strain sequencing project: providing services to taxonomists for standard genome sequencing and annotation.</title>
        <authorList>
            <consortium name="The Broad Institute Genomics Platform"/>
            <consortium name="The Broad Institute Genome Sequencing Center for Infectious Disease"/>
            <person name="Wu L."/>
            <person name="Ma J."/>
        </authorList>
    </citation>
    <scope>NUCLEOTIDE SEQUENCE [LARGE SCALE GENOMIC DNA]</scope>
    <source>
        <strain evidence="2">CCUG 56098</strain>
    </source>
</reference>
<sequence length="249" mass="28950">MKIKTMGITLVILLFLSCKSFLINTALEKVGAYDERVVASELVSIDKEIVFIPMVHLSTELFYTDVRHKIDSLNKIGYYFYYEQTKGSLKEDTILRKIRKIRGIPFSKNGYNSLLDSLLNKRQRSKLKKEIVNQPDYKQLGLNEQNSVNVDATLRQIVDYYENTYGELVLESCDYGNTIYEKTDCDQKERDKQKYDEVAVAYRNNLVVEYLLNDNTHSKIAIVYGRNHIDGIKKELIERGYVDNKQVSN</sequence>
<comment type="caution">
    <text evidence="1">The sequence shown here is derived from an EMBL/GenBank/DDBJ whole genome shotgun (WGS) entry which is preliminary data.</text>
</comment>
<name>A0ABW3KSX8_9FLAO</name>
<dbReference type="EMBL" id="JBHTKM010000063">
    <property type="protein sequence ID" value="MFD1016919.1"/>
    <property type="molecule type" value="Genomic_DNA"/>
</dbReference>
<dbReference type="Proteomes" id="UP001597086">
    <property type="component" value="Unassembled WGS sequence"/>
</dbReference>
<evidence type="ECO:0000313" key="1">
    <source>
        <dbReference type="EMBL" id="MFD1016919.1"/>
    </source>
</evidence>
<protein>
    <recommendedName>
        <fullName evidence="3">TraB/GumN family protein</fullName>
    </recommendedName>
</protein>
<gene>
    <name evidence="1" type="ORF">ACFQ13_13410</name>
</gene>
<dbReference type="RefSeq" id="WP_386118179.1">
    <property type="nucleotide sequence ID" value="NZ_JBHTKM010000063.1"/>
</dbReference>
<evidence type="ECO:0000313" key="2">
    <source>
        <dbReference type="Proteomes" id="UP001597086"/>
    </source>
</evidence>
<keyword evidence="2" id="KW-1185">Reference proteome</keyword>
<proteinExistence type="predicted"/>
<organism evidence="1 2">
    <name type="scientific">Winogradskyella rapida</name>
    <dbReference type="NCBI Taxonomy" id="549701"/>
    <lineage>
        <taxon>Bacteria</taxon>
        <taxon>Pseudomonadati</taxon>
        <taxon>Bacteroidota</taxon>
        <taxon>Flavobacteriia</taxon>
        <taxon>Flavobacteriales</taxon>
        <taxon>Flavobacteriaceae</taxon>
        <taxon>Winogradskyella</taxon>
    </lineage>
</organism>
<dbReference type="PROSITE" id="PS51257">
    <property type="entry name" value="PROKAR_LIPOPROTEIN"/>
    <property type="match status" value="1"/>
</dbReference>